<dbReference type="EMBL" id="JAEANY010000002">
    <property type="protein sequence ID" value="MBH5322298.1"/>
    <property type="molecule type" value="Genomic_DNA"/>
</dbReference>
<evidence type="ECO:0000256" key="3">
    <source>
        <dbReference type="ARBA" id="ARBA00022630"/>
    </source>
</evidence>
<reference evidence="11 12" key="1">
    <citation type="submission" date="2020-11" db="EMBL/GenBank/DDBJ databases">
        <title>Erythrobacter sediminis sp. nov., a marine bacterium from a tidal flat of Garorim Bay.</title>
        <authorList>
            <person name="Kim D."/>
            <person name="Yoo Y."/>
            <person name="Kim J.-J."/>
        </authorList>
    </citation>
    <scope>NUCLEOTIDE SEQUENCE [LARGE SCALE GENOMIC DNA]</scope>
    <source>
        <strain evidence="11 12">JGD-13</strain>
    </source>
</reference>
<evidence type="ECO:0000313" key="12">
    <source>
        <dbReference type="Proteomes" id="UP000602442"/>
    </source>
</evidence>
<keyword evidence="3 6" id="KW-0285">Flavoprotein</keyword>
<dbReference type="Pfam" id="PF02771">
    <property type="entry name" value="Acyl-CoA_dh_N"/>
    <property type="match status" value="1"/>
</dbReference>
<evidence type="ECO:0000259" key="8">
    <source>
        <dbReference type="Pfam" id="PF02770"/>
    </source>
</evidence>
<evidence type="ECO:0000256" key="1">
    <source>
        <dbReference type="ARBA" id="ARBA00001974"/>
    </source>
</evidence>
<dbReference type="Gene3D" id="2.40.110.10">
    <property type="entry name" value="Butyryl-CoA Dehydrogenase, subunit A, domain 2"/>
    <property type="match status" value="1"/>
</dbReference>
<dbReference type="InterPro" id="IPR037069">
    <property type="entry name" value="AcylCoA_DH/ox_N_sf"/>
</dbReference>
<dbReference type="Pfam" id="PF02770">
    <property type="entry name" value="Acyl-CoA_dh_M"/>
    <property type="match status" value="1"/>
</dbReference>
<dbReference type="Pfam" id="PF00441">
    <property type="entry name" value="Acyl-CoA_dh_1"/>
    <property type="match status" value="1"/>
</dbReference>
<feature type="domain" description="Acyl-CoA dehydrogenase/oxidase N-terminal" evidence="9">
    <location>
        <begin position="79"/>
        <end position="157"/>
    </location>
</feature>
<organism evidence="11 12">
    <name type="scientific">Aurantiacibacter sediminis</name>
    <dbReference type="NCBI Taxonomy" id="2793064"/>
    <lineage>
        <taxon>Bacteria</taxon>
        <taxon>Pseudomonadati</taxon>
        <taxon>Pseudomonadota</taxon>
        <taxon>Alphaproteobacteria</taxon>
        <taxon>Sphingomonadales</taxon>
        <taxon>Erythrobacteraceae</taxon>
        <taxon>Aurantiacibacter</taxon>
    </lineage>
</organism>
<dbReference type="PANTHER" id="PTHR42803">
    <property type="entry name" value="ACYL-COA DEHYDROGENASE"/>
    <property type="match status" value="1"/>
</dbReference>
<evidence type="ECO:0000259" key="9">
    <source>
        <dbReference type="Pfam" id="PF02771"/>
    </source>
</evidence>
<dbReference type="InterPro" id="IPR046373">
    <property type="entry name" value="Acyl-CoA_Oxase/DH_mid-dom_sf"/>
</dbReference>
<evidence type="ECO:0000313" key="11">
    <source>
        <dbReference type="EMBL" id="MBH5322298.1"/>
    </source>
</evidence>
<name>A0ABS0N2V6_9SPHN</name>
<dbReference type="Gene3D" id="1.20.140.10">
    <property type="entry name" value="Butyryl-CoA Dehydrogenase, subunit A, domain 3"/>
    <property type="match status" value="1"/>
</dbReference>
<comment type="cofactor">
    <cofactor evidence="1 6">
        <name>FAD</name>
        <dbReference type="ChEBI" id="CHEBI:57692"/>
    </cofactor>
</comment>
<proteinExistence type="inferred from homology"/>
<evidence type="ECO:0000259" key="10">
    <source>
        <dbReference type="Pfam" id="PF12806"/>
    </source>
</evidence>
<evidence type="ECO:0000256" key="6">
    <source>
        <dbReference type="RuleBase" id="RU362125"/>
    </source>
</evidence>
<comment type="caution">
    <text evidence="11">The sequence shown here is derived from an EMBL/GenBank/DDBJ whole genome shotgun (WGS) entry which is preliminary data.</text>
</comment>
<dbReference type="Gene3D" id="1.10.540.10">
    <property type="entry name" value="Acyl-CoA dehydrogenase/oxidase, N-terminal domain"/>
    <property type="match status" value="1"/>
</dbReference>
<dbReference type="InterPro" id="IPR052166">
    <property type="entry name" value="Diverse_Acyl-CoA_DH"/>
</dbReference>
<dbReference type="InterPro" id="IPR006091">
    <property type="entry name" value="Acyl-CoA_Oxase/DH_mid-dom"/>
</dbReference>
<evidence type="ECO:0000256" key="4">
    <source>
        <dbReference type="ARBA" id="ARBA00022827"/>
    </source>
</evidence>
<dbReference type="SUPFAM" id="SSF56645">
    <property type="entry name" value="Acyl-CoA dehydrogenase NM domain-like"/>
    <property type="match status" value="1"/>
</dbReference>
<dbReference type="InterPro" id="IPR009075">
    <property type="entry name" value="AcylCo_DH/oxidase_C"/>
</dbReference>
<feature type="domain" description="Acyl-CoA oxidase/dehydrogenase middle" evidence="8">
    <location>
        <begin position="162"/>
        <end position="271"/>
    </location>
</feature>
<comment type="similarity">
    <text evidence="2 6">Belongs to the acyl-CoA dehydrogenase family.</text>
</comment>
<evidence type="ECO:0000256" key="2">
    <source>
        <dbReference type="ARBA" id="ARBA00009347"/>
    </source>
</evidence>
<accession>A0ABS0N2V6</accession>
<gene>
    <name evidence="11" type="ORF">I5L03_06825</name>
</gene>
<evidence type="ECO:0000256" key="5">
    <source>
        <dbReference type="ARBA" id="ARBA00023002"/>
    </source>
</evidence>
<keyword evidence="5 6" id="KW-0560">Oxidoreductase</keyword>
<dbReference type="SUPFAM" id="SSF47203">
    <property type="entry name" value="Acyl-CoA dehydrogenase C-terminal domain-like"/>
    <property type="match status" value="1"/>
</dbReference>
<dbReference type="RefSeq" id="WP_197920995.1">
    <property type="nucleotide sequence ID" value="NZ_CAWPTA010000007.1"/>
</dbReference>
<sequence length="596" mass="65069">MQVYEAPIRDMRFNLEELHEDDGFGNLEGFEDFDEDMTGAILEEANKLCRDVLLPLNWPGDQQGCRIENGVVRTPDGFQEAYKQFCEGGWAGLVVDQKWGGQGAPHALAKMVEEMSCSTNLSFGLYPGLTGGAMVSLEAYGSEDQKNFYMPKMANGEWSGTMCLTEPHCGTDLGMLRTKAEPQEDGSCLITGNKIFISAGDHDLAENIIHLVLARLPDAPKGVKGISMFLVPKFLPKDDGSLGDRNPVTATAIEHKMGLKASATCQMSFDGAKGWLVGPENRGLEAMFAMMNTERVAVGIQGLGMGEIAYQSSVYYAKDRLQGRSLSGVKNPDGPADPLIVHPDIRRMLMTMRAYNEGCRSVSAWVSRALDAEHASPEPEARARAKDFVALMTPVVKALFTDLGHESTHMAIQLHGGHGYIQETGIEQFARDARIAQIYEGANGIQALDLVGRKLPDRMGRNLRSFFHPVSQFIEDHANDEHIGKIVAGLQQSFGALQLSTGHIAQKGLKDPEEAAAAATDYLRLLGFVAMGYCFAKSAKLAKQKLAEGTGEEQFYKSKLTTAQFFFDRLLPPATAQFMAIKSGKASMMDMPADAF</sequence>
<dbReference type="PANTHER" id="PTHR42803:SF1">
    <property type="entry name" value="BROAD-SPECIFICITY LINEAR ACYL-COA DEHYDROGENASE FADE5"/>
    <property type="match status" value="1"/>
</dbReference>
<dbReference type="Pfam" id="PF12806">
    <property type="entry name" value="Acyl-CoA_dh_C"/>
    <property type="match status" value="1"/>
</dbReference>
<keyword evidence="12" id="KW-1185">Reference proteome</keyword>
<protein>
    <submittedName>
        <fullName evidence="11">Acyl-CoA dehydrogenase C-terminal domain-containing protein</fullName>
    </submittedName>
</protein>
<keyword evidence="4 6" id="KW-0274">FAD</keyword>
<dbReference type="InterPro" id="IPR013786">
    <property type="entry name" value="AcylCoA_DH/ox_N"/>
</dbReference>
<feature type="domain" description="Acyl-CoA dehydrogenase/oxidase C-terminal" evidence="7">
    <location>
        <begin position="281"/>
        <end position="450"/>
    </location>
</feature>
<evidence type="ECO:0000259" key="7">
    <source>
        <dbReference type="Pfam" id="PF00441"/>
    </source>
</evidence>
<dbReference type="InterPro" id="IPR025878">
    <property type="entry name" value="Acyl-CoA_dh-like_C_dom"/>
</dbReference>
<dbReference type="InterPro" id="IPR036250">
    <property type="entry name" value="AcylCo_DH-like_C"/>
</dbReference>
<dbReference type="InterPro" id="IPR009100">
    <property type="entry name" value="AcylCoA_DH/oxidase_NM_dom_sf"/>
</dbReference>
<dbReference type="Proteomes" id="UP000602442">
    <property type="component" value="Unassembled WGS sequence"/>
</dbReference>
<feature type="domain" description="Acetyl-CoA dehydrogenase-like C-terminal" evidence="10">
    <location>
        <begin position="466"/>
        <end position="592"/>
    </location>
</feature>